<reference evidence="1" key="1">
    <citation type="journal article" date="2014" name="Front. Microbiol.">
        <title>High frequency of phylogenetically diverse reductive dehalogenase-homologous genes in deep subseafloor sedimentary metagenomes.</title>
        <authorList>
            <person name="Kawai M."/>
            <person name="Futagami T."/>
            <person name="Toyoda A."/>
            <person name="Takaki Y."/>
            <person name="Nishi S."/>
            <person name="Hori S."/>
            <person name="Arai W."/>
            <person name="Tsubouchi T."/>
            <person name="Morono Y."/>
            <person name="Uchiyama I."/>
            <person name="Ito T."/>
            <person name="Fujiyama A."/>
            <person name="Inagaki F."/>
            <person name="Takami H."/>
        </authorList>
    </citation>
    <scope>NUCLEOTIDE SEQUENCE</scope>
    <source>
        <strain evidence="1">Expedition CK06-06</strain>
    </source>
</reference>
<gene>
    <name evidence="1" type="ORF">S01H1_12755</name>
</gene>
<evidence type="ECO:0000313" key="1">
    <source>
        <dbReference type="EMBL" id="GAF70303.1"/>
    </source>
</evidence>
<sequence>ARCAAAVNAQRDDTTALVQKIPKKQGDVSAVAIPYGVD</sequence>
<name>X0RND7_9ZZZZ</name>
<organism evidence="1">
    <name type="scientific">marine sediment metagenome</name>
    <dbReference type="NCBI Taxonomy" id="412755"/>
    <lineage>
        <taxon>unclassified sequences</taxon>
        <taxon>metagenomes</taxon>
        <taxon>ecological metagenomes</taxon>
    </lineage>
</organism>
<dbReference type="AlphaFoldDB" id="X0RND7"/>
<protein>
    <submittedName>
        <fullName evidence="1">Uncharacterized protein</fullName>
    </submittedName>
</protein>
<comment type="caution">
    <text evidence="1">The sequence shown here is derived from an EMBL/GenBank/DDBJ whole genome shotgun (WGS) entry which is preliminary data.</text>
</comment>
<dbReference type="EMBL" id="BARS01006559">
    <property type="protein sequence ID" value="GAF70303.1"/>
    <property type="molecule type" value="Genomic_DNA"/>
</dbReference>
<proteinExistence type="predicted"/>
<feature type="non-terminal residue" evidence="1">
    <location>
        <position position="1"/>
    </location>
</feature>
<accession>X0RND7</accession>